<evidence type="ECO:0000313" key="2">
    <source>
        <dbReference type="Proteomes" id="UP000241434"/>
    </source>
</evidence>
<comment type="caution">
    <text evidence="1">The sequence shown here is derived from an EMBL/GenBank/DDBJ whole genome shotgun (WGS) entry which is preliminary data.</text>
</comment>
<gene>
    <name evidence="1" type="ORF">UF10_07045</name>
</gene>
<evidence type="ECO:0000313" key="1">
    <source>
        <dbReference type="EMBL" id="PSJ31032.1"/>
    </source>
</evidence>
<keyword evidence="2" id="KW-1185">Reference proteome</keyword>
<proteinExistence type="predicted"/>
<reference evidence="1" key="1">
    <citation type="thesis" date="2015" institute="Rutgers" country="The State University of New Jersey, 14 College Farm Rd., New Brunswick, NJ, USA">
        <title>Ammonia toxicity in bacteria and its implications for treatment of and resource recovery from highly nitrogenous organic wastes.</title>
        <authorList>
            <person name="Luther A.K."/>
        </authorList>
    </citation>
    <scope>NUCLEOTIDE SEQUENCE</scope>
    <source>
        <strain evidence="1">RT-10B</strain>
    </source>
</reference>
<dbReference type="Proteomes" id="UP000241434">
    <property type="component" value="Unassembled WGS sequence"/>
</dbReference>
<dbReference type="EMBL" id="JYGE01000006">
    <property type="protein sequence ID" value="PSJ31032.1"/>
    <property type="molecule type" value="Genomic_DNA"/>
</dbReference>
<accession>A0A2P7PZ96</accession>
<sequence length="79" mass="9377">MFKLNIYNVNTFFDAVNECEGEVRLRDSSGIFKNINKEYNLQNKMLKDLDRVSDFHEFTVDVKDSKDYMKIIFHSISNC</sequence>
<dbReference type="RefSeq" id="WP_106777088.1">
    <property type="nucleotide sequence ID" value="NZ_JYGE01000006.1"/>
</dbReference>
<dbReference type="AlphaFoldDB" id="A0A2P7PZ96"/>
<organism evidence="1 2">
    <name type="scientific">Peptostreptococcus russellii</name>
    <dbReference type="NCBI Taxonomy" id="215200"/>
    <lineage>
        <taxon>Bacteria</taxon>
        <taxon>Bacillati</taxon>
        <taxon>Bacillota</taxon>
        <taxon>Clostridia</taxon>
        <taxon>Peptostreptococcales</taxon>
        <taxon>Peptostreptococcaceae</taxon>
        <taxon>Peptostreptococcus</taxon>
    </lineage>
</organism>
<dbReference type="OrthoDB" id="1857762at2"/>
<name>A0A2P7PZ96_9FIRM</name>
<protein>
    <submittedName>
        <fullName evidence="1">Uncharacterized protein</fullName>
    </submittedName>
</protein>